<dbReference type="RefSeq" id="WP_100988403.1">
    <property type="nucleotide sequence ID" value="NZ_CP025096.1"/>
</dbReference>
<dbReference type="Proteomes" id="UP000232883">
    <property type="component" value="Chromosome"/>
</dbReference>
<organism evidence="1 2">
    <name type="scientific">Spirosoma pollinicola</name>
    <dbReference type="NCBI Taxonomy" id="2057025"/>
    <lineage>
        <taxon>Bacteria</taxon>
        <taxon>Pseudomonadati</taxon>
        <taxon>Bacteroidota</taxon>
        <taxon>Cytophagia</taxon>
        <taxon>Cytophagales</taxon>
        <taxon>Cytophagaceae</taxon>
        <taxon>Spirosoma</taxon>
    </lineage>
</organism>
<dbReference type="KEGG" id="spir:CWM47_13070"/>
<gene>
    <name evidence="1" type="ORF">CWM47_13070</name>
</gene>
<dbReference type="Gene3D" id="2.180.10.10">
    <property type="entry name" value="RHS repeat-associated core"/>
    <property type="match status" value="1"/>
</dbReference>
<dbReference type="OrthoDB" id="925066at2"/>
<dbReference type="EMBL" id="CP025096">
    <property type="protein sequence ID" value="AUD02686.1"/>
    <property type="molecule type" value="Genomic_DNA"/>
</dbReference>
<proteinExistence type="predicted"/>
<evidence type="ECO:0008006" key="3">
    <source>
        <dbReference type="Google" id="ProtNLM"/>
    </source>
</evidence>
<name>A0A2K8YYH4_9BACT</name>
<sequence>MIGAGVAWRLGDNAVKTSYGVAVANSVIRFKADLVANKLYAHPASGSGSVEYYRANDIARRVLTDEQYNVSVEYTDLQGRLIRRDVLTGAPLNQTLTTAYVYDSYERLAAVIPPKLYDYLLSNNLTTDFLLFTDAGFTLPNPVFKENGYAYQYDARGRLIRKHVASAGWTYLVYDKQDRLVMSQDEQDRP</sequence>
<protein>
    <recommendedName>
        <fullName evidence="3">Type IV secretion protein Rhs</fullName>
    </recommendedName>
</protein>
<evidence type="ECO:0000313" key="1">
    <source>
        <dbReference type="EMBL" id="AUD02686.1"/>
    </source>
</evidence>
<accession>A0A2K8YYH4</accession>
<dbReference type="AlphaFoldDB" id="A0A2K8YYH4"/>
<keyword evidence="2" id="KW-1185">Reference proteome</keyword>
<evidence type="ECO:0000313" key="2">
    <source>
        <dbReference type="Proteomes" id="UP000232883"/>
    </source>
</evidence>
<reference evidence="1 2" key="1">
    <citation type="submission" date="2017-11" db="EMBL/GenBank/DDBJ databases">
        <title>Taxonomic description and genome sequences of Spirosoma HA7 sp. nov., isolated from pollen microhabitat of Corylus avellana.</title>
        <authorList>
            <person name="Ambika Manirajan B."/>
            <person name="Suarez C."/>
            <person name="Ratering S."/>
            <person name="Geissler-Plaum R."/>
            <person name="Cardinale M."/>
            <person name="Sylvia S."/>
        </authorList>
    </citation>
    <scope>NUCLEOTIDE SEQUENCE [LARGE SCALE GENOMIC DNA]</scope>
    <source>
        <strain evidence="1 2">HA7</strain>
    </source>
</reference>